<reference evidence="2 3" key="1">
    <citation type="submission" date="2019-02" db="EMBL/GenBank/DDBJ databases">
        <title>Deep-cultivation of Planctomycetes and their phenomic and genomic characterization uncovers novel biology.</title>
        <authorList>
            <person name="Wiegand S."/>
            <person name="Jogler M."/>
            <person name="Boedeker C."/>
            <person name="Pinto D."/>
            <person name="Vollmers J."/>
            <person name="Rivas-Marin E."/>
            <person name="Kohn T."/>
            <person name="Peeters S.H."/>
            <person name="Heuer A."/>
            <person name="Rast P."/>
            <person name="Oberbeckmann S."/>
            <person name="Bunk B."/>
            <person name="Jeske O."/>
            <person name="Meyerdierks A."/>
            <person name="Storesund J.E."/>
            <person name="Kallscheuer N."/>
            <person name="Luecker S."/>
            <person name="Lage O.M."/>
            <person name="Pohl T."/>
            <person name="Merkel B.J."/>
            <person name="Hornburger P."/>
            <person name="Mueller R.-W."/>
            <person name="Bruemmer F."/>
            <person name="Labrenz M."/>
            <person name="Spormann A.M."/>
            <person name="Op Den Camp H."/>
            <person name="Overmann J."/>
            <person name="Amann R."/>
            <person name="Jetten M.S.M."/>
            <person name="Mascher T."/>
            <person name="Medema M.H."/>
            <person name="Devos D.P."/>
            <person name="Kaster A.-K."/>
            <person name="Ovreas L."/>
            <person name="Rohde M."/>
            <person name="Galperin M.Y."/>
            <person name="Jogler C."/>
        </authorList>
    </citation>
    <scope>NUCLEOTIDE SEQUENCE [LARGE SCALE GENOMIC DNA]</scope>
    <source>
        <strain evidence="2 3">Pan54</strain>
    </source>
</reference>
<sequence precursor="true">MKGFTLIANSMVGLACLGMVIPQVSAMAESPYTQFAQKIQIADIAVIDGVLNGKVVNTQGQLQAGVAISASLQGSLASQATSNEAGEFVLSNLGTGLHELQAGETISTVRIWNGAAPPSAKSKVLLVTGSTERGQILSNRIIGMSTLTTTVVVTGAIIGGVIIANDDDENPPASP</sequence>
<keyword evidence="1" id="KW-0732">Signal</keyword>
<feature type="signal peptide" evidence="1">
    <location>
        <begin position="1"/>
        <end position="28"/>
    </location>
</feature>
<protein>
    <recommendedName>
        <fullName evidence="4">Carboxypeptidase regulatory-like domain-containing protein</fullName>
    </recommendedName>
</protein>
<evidence type="ECO:0008006" key="4">
    <source>
        <dbReference type="Google" id="ProtNLM"/>
    </source>
</evidence>
<evidence type="ECO:0000256" key="1">
    <source>
        <dbReference type="SAM" id="SignalP"/>
    </source>
</evidence>
<dbReference type="AlphaFoldDB" id="A0A5C5XMB9"/>
<feature type="chain" id="PRO_5022959754" description="Carboxypeptidase regulatory-like domain-containing protein" evidence="1">
    <location>
        <begin position="29"/>
        <end position="175"/>
    </location>
</feature>
<comment type="caution">
    <text evidence="2">The sequence shown here is derived from an EMBL/GenBank/DDBJ whole genome shotgun (WGS) entry which is preliminary data.</text>
</comment>
<organism evidence="2 3">
    <name type="scientific">Rubinisphaera italica</name>
    <dbReference type="NCBI Taxonomy" id="2527969"/>
    <lineage>
        <taxon>Bacteria</taxon>
        <taxon>Pseudomonadati</taxon>
        <taxon>Planctomycetota</taxon>
        <taxon>Planctomycetia</taxon>
        <taxon>Planctomycetales</taxon>
        <taxon>Planctomycetaceae</taxon>
        <taxon>Rubinisphaera</taxon>
    </lineage>
</organism>
<gene>
    <name evidence="2" type="ORF">Pan54_50690</name>
</gene>
<dbReference type="EMBL" id="SJPG01000001">
    <property type="protein sequence ID" value="TWT64307.1"/>
    <property type="molecule type" value="Genomic_DNA"/>
</dbReference>
<proteinExistence type="predicted"/>
<dbReference type="Proteomes" id="UP000316095">
    <property type="component" value="Unassembled WGS sequence"/>
</dbReference>
<dbReference type="PROSITE" id="PS51257">
    <property type="entry name" value="PROKAR_LIPOPROTEIN"/>
    <property type="match status" value="1"/>
</dbReference>
<dbReference type="OrthoDB" id="284841at2"/>
<keyword evidence="3" id="KW-1185">Reference proteome</keyword>
<evidence type="ECO:0000313" key="3">
    <source>
        <dbReference type="Proteomes" id="UP000316095"/>
    </source>
</evidence>
<evidence type="ECO:0000313" key="2">
    <source>
        <dbReference type="EMBL" id="TWT64307.1"/>
    </source>
</evidence>
<accession>A0A5C5XMB9</accession>
<dbReference type="RefSeq" id="WP_146506029.1">
    <property type="nucleotide sequence ID" value="NZ_SJPG01000001.1"/>
</dbReference>
<name>A0A5C5XMB9_9PLAN</name>